<feature type="compositionally biased region" description="Polar residues" evidence="3">
    <location>
        <begin position="2000"/>
        <end position="2009"/>
    </location>
</feature>
<feature type="compositionally biased region" description="Polar residues" evidence="3">
    <location>
        <begin position="1224"/>
        <end position="1238"/>
    </location>
</feature>
<feature type="compositionally biased region" description="Low complexity" evidence="3">
    <location>
        <begin position="1032"/>
        <end position="1044"/>
    </location>
</feature>
<feature type="region of interest" description="Disordered" evidence="3">
    <location>
        <begin position="1213"/>
        <end position="1308"/>
    </location>
</feature>
<reference evidence="7 8" key="1">
    <citation type="submission" date="2018-08" db="EMBL/GenBank/DDBJ databases">
        <title>Draft genome sequences of two Aspergillus turcosus clinical strains isolated from bronchoalveolar lavage fluid: one azole-susceptible and the other azole-resistant.</title>
        <authorList>
            <person name="Parent-Michaud M."/>
            <person name="Dufresne P.J."/>
            <person name="Fournier E."/>
            <person name="Martineau C."/>
            <person name="Moreira S."/>
            <person name="Perkins V."/>
            <person name="De Repentigny L."/>
            <person name="Dufresne S.F."/>
        </authorList>
    </citation>
    <scope>NUCLEOTIDE SEQUENCE [LARGE SCALE GENOMIC DNA]</scope>
    <source>
        <strain evidence="7">HMR AF 1038</strain>
    </source>
</reference>
<dbReference type="Gene3D" id="2.60.120.590">
    <property type="entry name" value="Alpha-ketoglutarate-dependent dioxygenase AlkB-like"/>
    <property type="match status" value="1"/>
</dbReference>
<dbReference type="InterPro" id="IPR041675">
    <property type="entry name" value="PH_5"/>
</dbReference>
<feature type="region of interest" description="Disordered" evidence="3">
    <location>
        <begin position="690"/>
        <end position="807"/>
    </location>
</feature>
<protein>
    <recommendedName>
        <fullName evidence="9">Alpha-ketoglutarate-dependent dioxygenase AlkB-like domain-containing protein</fullName>
    </recommendedName>
</protein>
<feature type="region of interest" description="Disordered" evidence="3">
    <location>
        <begin position="898"/>
        <end position="944"/>
    </location>
</feature>
<dbReference type="CDD" id="cd00160">
    <property type="entry name" value="RhoGEF"/>
    <property type="match status" value="1"/>
</dbReference>
<feature type="compositionally biased region" description="Low complexity" evidence="3">
    <location>
        <begin position="696"/>
        <end position="711"/>
    </location>
</feature>
<dbReference type="SUPFAM" id="SSF48065">
    <property type="entry name" value="DBL homology domain (DH-domain)"/>
    <property type="match status" value="1"/>
</dbReference>
<name>A0A421D031_9EURO</name>
<dbReference type="Pfam" id="PF23582">
    <property type="entry name" value="WHD_RGF3"/>
    <property type="match status" value="1"/>
</dbReference>
<dbReference type="GO" id="GO:0005085">
    <property type="term" value="F:guanyl-nucleotide exchange factor activity"/>
    <property type="evidence" value="ECO:0007669"/>
    <property type="project" value="UniProtKB-KW"/>
</dbReference>
<dbReference type="Pfam" id="PF15405">
    <property type="entry name" value="PH_5"/>
    <property type="match status" value="1"/>
</dbReference>
<dbReference type="PROSITE" id="PS51471">
    <property type="entry name" value="FE2OG_OXY"/>
    <property type="match status" value="1"/>
</dbReference>
<dbReference type="EMBL" id="NIDN02000152">
    <property type="protein sequence ID" value="RLL95444.1"/>
    <property type="molecule type" value="Genomic_DNA"/>
</dbReference>
<proteinExistence type="predicted"/>
<feature type="domain" description="CNH" evidence="5">
    <location>
        <begin position="2158"/>
        <end position="2470"/>
    </location>
</feature>
<comment type="caution">
    <text evidence="7">The sequence shown here is derived from an EMBL/GenBank/DDBJ whole genome shotgun (WGS) entry which is preliminary data.</text>
</comment>
<dbReference type="Pfam" id="PF00780">
    <property type="entry name" value="CNH"/>
    <property type="match status" value="1"/>
</dbReference>
<dbReference type="Pfam" id="PF00621">
    <property type="entry name" value="RhoGEF"/>
    <property type="match status" value="1"/>
</dbReference>
<dbReference type="InterPro" id="IPR005123">
    <property type="entry name" value="Oxoglu/Fe-dep_dioxygenase_dom"/>
</dbReference>
<feature type="compositionally biased region" description="Polar residues" evidence="3">
    <location>
        <begin position="1050"/>
        <end position="1059"/>
    </location>
</feature>
<dbReference type="PROSITE" id="PS50219">
    <property type="entry name" value="CNH"/>
    <property type="match status" value="1"/>
</dbReference>
<feature type="compositionally biased region" description="Basic and acidic residues" evidence="3">
    <location>
        <begin position="1139"/>
        <end position="1148"/>
    </location>
</feature>
<evidence type="ECO:0000259" key="6">
    <source>
        <dbReference type="PROSITE" id="PS51471"/>
    </source>
</evidence>
<dbReference type="SMART" id="SM00325">
    <property type="entry name" value="RhoGEF"/>
    <property type="match status" value="1"/>
</dbReference>
<feature type="region of interest" description="Disordered" evidence="3">
    <location>
        <begin position="996"/>
        <end position="1109"/>
    </location>
</feature>
<dbReference type="InterPro" id="IPR001180">
    <property type="entry name" value="CNH_dom"/>
</dbReference>
<dbReference type="OrthoDB" id="660555at2759"/>
<feature type="compositionally biased region" description="Polar residues" evidence="3">
    <location>
        <begin position="749"/>
        <end position="785"/>
    </location>
</feature>
<feature type="compositionally biased region" description="Acidic residues" evidence="3">
    <location>
        <begin position="1272"/>
        <end position="1281"/>
    </location>
</feature>
<dbReference type="InterPro" id="IPR001849">
    <property type="entry name" value="PH_domain"/>
</dbReference>
<organism evidence="7 8">
    <name type="scientific">Aspergillus turcosus</name>
    <dbReference type="NCBI Taxonomy" id="1245748"/>
    <lineage>
        <taxon>Eukaryota</taxon>
        <taxon>Fungi</taxon>
        <taxon>Dikarya</taxon>
        <taxon>Ascomycota</taxon>
        <taxon>Pezizomycotina</taxon>
        <taxon>Eurotiomycetes</taxon>
        <taxon>Eurotiomycetidae</taxon>
        <taxon>Eurotiales</taxon>
        <taxon>Aspergillaceae</taxon>
        <taxon>Aspergillus</taxon>
        <taxon>Aspergillus subgen. Fumigati</taxon>
    </lineage>
</organism>
<dbReference type="InterPro" id="IPR057283">
    <property type="entry name" value="RGF3_WH"/>
</dbReference>
<feature type="domain" description="Fe2OG dioxygenase" evidence="6">
    <location>
        <begin position="503"/>
        <end position="655"/>
    </location>
</feature>
<dbReference type="PROSITE" id="PS50010">
    <property type="entry name" value="DH_2"/>
    <property type="match status" value="1"/>
</dbReference>
<dbReference type="STRING" id="1245748.A0A421D031"/>
<keyword evidence="1" id="KW-0597">Phosphoprotein</keyword>
<gene>
    <name evidence="7" type="ORF">CFD26_102842</name>
</gene>
<evidence type="ECO:0000313" key="7">
    <source>
        <dbReference type="EMBL" id="RLL95444.1"/>
    </source>
</evidence>
<dbReference type="Proteomes" id="UP000215289">
    <property type="component" value="Unassembled WGS sequence"/>
</dbReference>
<feature type="region of interest" description="Disordered" evidence="3">
    <location>
        <begin position="1139"/>
        <end position="1173"/>
    </location>
</feature>
<evidence type="ECO:0000256" key="3">
    <source>
        <dbReference type="SAM" id="MobiDB-lite"/>
    </source>
</evidence>
<feature type="region of interest" description="Disordered" evidence="3">
    <location>
        <begin position="1424"/>
        <end position="1479"/>
    </location>
</feature>
<feature type="compositionally biased region" description="Polar residues" evidence="3">
    <location>
        <begin position="1429"/>
        <end position="1463"/>
    </location>
</feature>
<dbReference type="InterPro" id="IPR000219">
    <property type="entry name" value="DH_dom"/>
</dbReference>
<feature type="compositionally biased region" description="Polar residues" evidence="3">
    <location>
        <begin position="717"/>
        <end position="727"/>
    </location>
</feature>
<feature type="compositionally biased region" description="Polar residues" evidence="3">
    <location>
        <begin position="27"/>
        <end position="45"/>
    </location>
</feature>
<evidence type="ECO:0000259" key="5">
    <source>
        <dbReference type="PROSITE" id="PS50219"/>
    </source>
</evidence>
<dbReference type="Gene3D" id="1.20.900.10">
    <property type="entry name" value="Dbl homology (DH) domain"/>
    <property type="match status" value="1"/>
</dbReference>
<dbReference type="InterPro" id="IPR011993">
    <property type="entry name" value="PH-like_dom_sf"/>
</dbReference>
<dbReference type="Gene3D" id="2.30.29.30">
    <property type="entry name" value="Pleckstrin-homology domain (PH domain)/Phosphotyrosine-binding domain (PTB)"/>
    <property type="match status" value="1"/>
</dbReference>
<evidence type="ECO:0008006" key="9">
    <source>
        <dbReference type="Google" id="ProtNLM"/>
    </source>
</evidence>
<accession>A0A421D031</accession>
<evidence type="ECO:0000313" key="8">
    <source>
        <dbReference type="Proteomes" id="UP000215289"/>
    </source>
</evidence>
<dbReference type="InterPro" id="IPR027450">
    <property type="entry name" value="AlkB-like"/>
</dbReference>
<dbReference type="SMART" id="SM00233">
    <property type="entry name" value="PH"/>
    <property type="match status" value="1"/>
</dbReference>
<evidence type="ECO:0000256" key="2">
    <source>
        <dbReference type="ARBA" id="ARBA00022658"/>
    </source>
</evidence>
<dbReference type="InterPro" id="IPR037151">
    <property type="entry name" value="AlkB-like_sf"/>
</dbReference>
<evidence type="ECO:0000256" key="1">
    <source>
        <dbReference type="ARBA" id="ARBA00022553"/>
    </source>
</evidence>
<dbReference type="PANTHER" id="PTHR46572:SF1">
    <property type="entry name" value="RHO1 GUANINE NUCLEOTIDE EXCHANGE FACTOR TUS1"/>
    <property type="match status" value="1"/>
</dbReference>
<dbReference type="SUPFAM" id="SSF51197">
    <property type="entry name" value="Clavaminate synthase-like"/>
    <property type="match status" value="1"/>
</dbReference>
<keyword evidence="8" id="KW-1185">Reference proteome</keyword>
<feature type="compositionally biased region" description="Low complexity" evidence="3">
    <location>
        <begin position="2023"/>
        <end position="2037"/>
    </location>
</feature>
<dbReference type="SUPFAM" id="SSF50729">
    <property type="entry name" value="PH domain-like"/>
    <property type="match status" value="1"/>
</dbReference>
<feature type="compositionally biased region" description="Low complexity" evidence="3">
    <location>
        <begin position="1"/>
        <end position="14"/>
    </location>
</feature>
<dbReference type="PANTHER" id="PTHR46572">
    <property type="entry name" value="RHO1 GDP-GTP EXCHANGE PROTEIN 1-RELATED"/>
    <property type="match status" value="1"/>
</dbReference>
<feature type="compositionally biased region" description="Basic residues" evidence="3">
    <location>
        <begin position="15"/>
        <end position="26"/>
    </location>
</feature>
<keyword evidence="2" id="KW-0344">Guanine-nucleotide releasing factor</keyword>
<feature type="region of interest" description="Disordered" evidence="3">
    <location>
        <begin position="1999"/>
        <end position="2037"/>
    </location>
</feature>
<sequence>MSPSRPARAAAPKPKSVRTGRIRKVRSTVSPISATPQVETTNDTTEPVDGQPPAWAECRPELCDALPWFRAVQGGSYHCDHLCWGFLLDADCGIRSYIDEEVVVTRVGGGCTKDAEGNLILVRDQGSDESAVSSIINSMNLKVPVGLIIGDRNTLIGRKLPHRYNVMDYFRITAVWYERIGGKVGAKVRFEKLNLSTKSWWAAKGSAAPVPYHQRPEIQAEIIHCAACHTASPRIYDEGWMCLQPTCDSFWRVNGFEPPVGLTFHPKFIQARTPSAPEVVPHHDLVPNLLRTLEEEGEGVSYSRIAWKGIVCPRCQKCISRKYWHGWKCTDDLSPVSGKDETRCTFEKRLTVQPVSLRSVIDDFGLGPNKRACHFDPRFVVPDIDDETVFPYRKLTYQIPGVGCITHFVANRIINSRPNGPNDLFRKLQVADFGLRRYPLQQSVVAGTLTAHFAVNYGMPYKYIVSVDSRGFSDAPDEILRALGRLSWATERAVAGSGDPFLPPNELLMLGYFEDMKIGYHDDGESSLGPTIATLSLGAKSVMSIRMKYKYYNGLSKTKTLLKDDPVLVDCRMEAERRSLKSQLANGEIDQTTYDSLRRKALQKSKCGEAPIGIKMELNHGDLVIMHGENLQKYYEHAVTPDKKLRFALTARYIKPDHVEPEHLQKGEFTLTPDQSWTFLATMAHYQNGQTPYYGQSSNPTSSSTQPPSSSRYDLYSNAQQQSTSPQLRRMPSYNVGDDAGLFGGGSSGQHTRTANGSTRYAGQASNYDTEDGQGSYSLANSGYDDTSGPRYAHIPSAGPPHVTRDRTLSQSNYSYQYSSIASPTQSAYNPQQYALPPTPSQQQLAYNPLAYSSSSSNAYTAGATAHQPYNPAAYQSTSLAGHGSPTVQRQPSIASLYAQPPQTPQPYSSQQSLPPPPPPRGSDHPYGSRASAPYRSDSPAAPYGFSTQSSASLAYNVASPMSPTAPYHSTSSLTATTISSTSTRFHAYSSQVLPYIPQSPHHSDATMAPYPDEHPPEPPAHSTPAEDLYGKRQSFSRRGSGRSLPTPPIQQAQSQTSPRRTDTLNRHPQSRPLPGPPIDADSDSSPLDDLNGVGGGDPRSEQPVGYDDLMREVEAAVMDGRMRRATRYDTRPLHVDAQTLRHEEYDHSPPVTATSSMRLSPDERHTHTNGTLATGTGQYVNYDAYSDDSDAEAAAGLAMLQMADEEDRIQAEREQARTRRETNASILSAYGSQSSGRAPSPRQDSRQDEVHSTPNATYSRDYYGRYHYDGDTDEHADETGNEAVDQGTRLAPSGSLRSSNISADDRGEYSDDYDYYSIPHDQVYQYYDYVAPARVDAAGTGGLSEPGAYERRMSFDYGDEAEAYPDDVHHSGSEGSDIGGMPGELFFHPGMRPLPPAPVEPANNADLMPHLMPAGTYRHQEPGEYQEETQYTSPQYPVSADSFASTVSTPTSQVPRSTSLSSHPIGPRTDPPIRSKTDADRAKYKQQLEVLRQQQHGVFKLDASQEPPAIPLDLPAIPAGRRKKFNPAKLSSDQFRKCVEPWALSAILAWIRDLCEEETDLRKSAIVDALVALFTHKVPTMNIADAETLAARVVENMLEQEALVKEEEWVKFGSGTLSGVLFQITGTGCYSPLLHEQETGMLGRCYSHHCMRTLKKVNLKTQKMAPQKKVEDWVTFYKVPKEVWEAYPKKELDRQNNLHEIVTTEDAFIGQLDVLRELYRDQLANMQPPIIPSKRLPKFLNDVFGKVDAVKKVNEEYLLAQLKYRQKEQGPFIVGFSDIFREWIRKAKTVYIDYAATFPHANYLVRKEAERNAHFRQFLNQAREHKMSNRLSWDTYLKAPITRIQRYTLLLSTVHKNMVKDCEEKTNLAQAIEEIKVVALECDNKVGETSKKVDLMELSAKLQLRPEMKKEVELNLQHLGREIIYRGDLQRPGTRTRFLVDTHAILFDHYLVLAKLSTTRDPTRGIKYETYDVSKLPIPMDLLVLESTNDDPVVKSSVRGVSTVTPPQAATRGAGAAPLIHSNSGNSGNSTTSSSGKTLVASTVIESSKDDKILYPFKVKHLGKNGTFTLYAFSAQNRQEWCEKIIEAKTRHAAALFAQNAEPFRLRVLADTAFASSDHSGLSKRTVTIKGTPLDRAIREVEERCGGSKTRPVPVCRTNVHCATVFQQPPGRMMCAVGTDYGVYISEYNDPRGWVRAIPIIRVTQIAVFEEFNLFLLIADKSLVAYHLDVVCPASGVSSQTTKDSARRAPQKLSGNREVGFFAAGQMKDRTLVMYKKRDGLSSTFKVLEPVLQKSATSKSRLFHTRRSQTEFFREYDEFYIPAESYGINMFHSSLAISTQRGIEILTLDKKQTWSVPDFRSEAPEAQAQLNSIAHRISNLRPLGMFRLSDSEFLVAYTDCAVYVNKHGDVSRSVIMEFVGRAHSACLYGKFLILFNEDFVEVRNAMNGRLRQVIPGHNVVGLDDGSSLPGSGANTVHTNSGASVNLASGLSNGVAMASNGRTVKICMQHPEYERSQLVLELIENEGQKE</sequence>
<feature type="compositionally biased region" description="Basic and acidic residues" evidence="3">
    <location>
        <begin position="1213"/>
        <end position="1223"/>
    </location>
</feature>
<dbReference type="InterPro" id="IPR035899">
    <property type="entry name" value="DBL_dom_sf"/>
</dbReference>
<dbReference type="InterPro" id="IPR052233">
    <property type="entry name" value="Rho-type_GEFs"/>
</dbReference>
<feature type="region of interest" description="Disordered" evidence="3">
    <location>
        <begin position="1"/>
        <end position="50"/>
    </location>
</feature>
<feature type="domain" description="DH" evidence="4">
    <location>
        <begin position="1694"/>
        <end position="1886"/>
    </location>
</feature>
<dbReference type="SMART" id="SM00036">
    <property type="entry name" value="CNH"/>
    <property type="match status" value="1"/>
</dbReference>
<evidence type="ECO:0000259" key="4">
    <source>
        <dbReference type="PROSITE" id="PS50010"/>
    </source>
</evidence>
<dbReference type="Pfam" id="PF13532">
    <property type="entry name" value="2OG-FeII_Oxy_2"/>
    <property type="match status" value="1"/>
</dbReference>